<dbReference type="AlphaFoldDB" id="W4KE34"/>
<dbReference type="Proteomes" id="UP000030671">
    <property type="component" value="Unassembled WGS sequence"/>
</dbReference>
<dbReference type="HOGENOM" id="CLU_1496401_0_0_1"/>
<protein>
    <submittedName>
        <fullName evidence="1">Uncharacterized protein</fullName>
    </submittedName>
</protein>
<dbReference type="EMBL" id="KI925456">
    <property type="protein sequence ID" value="ETW83580.1"/>
    <property type="molecule type" value="Genomic_DNA"/>
</dbReference>
<evidence type="ECO:0000313" key="1">
    <source>
        <dbReference type="EMBL" id="ETW83580.1"/>
    </source>
</evidence>
<accession>W4KE34</accession>
<dbReference type="InParanoid" id="W4KE34"/>
<dbReference type="GeneID" id="20670047"/>
<dbReference type="KEGG" id="hir:HETIRDRAFT_313578"/>
<evidence type="ECO:0000313" key="2">
    <source>
        <dbReference type="Proteomes" id="UP000030671"/>
    </source>
</evidence>
<keyword evidence="2" id="KW-1185">Reference proteome</keyword>
<proteinExistence type="predicted"/>
<sequence length="180" mass="20961">MATPSLAHLDDEVFTYSHKKMDEAVLKQIAFCFGTVPQCPPHDVLLSTIIEKCPELYQDSLDEAYLGRINKLLVEYTQLGSMLEDCWEKQSFESIRDLEILWPEREVRYTNYDMDDNSVVPRALSEKGKCVFSYFGTVTELGWRRTFRGNAHKALWRYIVHHQSHSDRAQSPYTQYASII</sequence>
<name>W4KE34_HETIT</name>
<reference evidence="1 2" key="1">
    <citation type="journal article" date="2012" name="New Phytol.">
        <title>Insight into trade-off between wood decay and parasitism from the genome of a fungal forest pathogen.</title>
        <authorList>
            <person name="Olson A."/>
            <person name="Aerts A."/>
            <person name="Asiegbu F."/>
            <person name="Belbahri L."/>
            <person name="Bouzid O."/>
            <person name="Broberg A."/>
            <person name="Canback B."/>
            <person name="Coutinho P.M."/>
            <person name="Cullen D."/>
            <person name="Dalman K."/>
            <person name="Deflorio G."/>
            <person name="van Diepen L.T."/>
            <person name="Dunand C."/>
            <person name="Duplessis S."/>
            <person name="Durling M."/>
            <person name="Gonthier P."/>
            <person name="Grimwood J."/>
            <person name="Fossdal C.G."/>
            <person name="Hansson D."/>
            <person name="Henrissat B."/>
            <person name="Hietala A."/>
            <person name="Himmelstrand K."/>
            <person name="Hoffmeister D."/>
            <person name="Hogberg N."/>
            <person name="James T.Y."/>
            <person name="Karlsson M."/>
            <person name="Kohler A."/>
            <person name="Kues U."/>
            <person name="Lee Y.H."/>
            <person name="Lin Y.C."/>
            <person name="Lind M."/>
            <person name="Lindquist E."/>
            <person name="Lombard V."/>
            <person name="Lucas S."/>
            <person name="Lunden K."/>
            <person name="Morin E."/>
            <person name="Murat C."/>
            <person name="Park J."/>
            <person name="Raffaello T."/>
            <person name="Rouze P."/>
            <person name="Salamov A."/>
            <person name="Schmutz J."/>
            <person name="Solheim H."/>
            <person name="Stahlberg J."/>
            <person name="Velez H."/>
            <person name="de Vries R.P."/>
            <person name="Wiebenga A."/>
            <person name="Woodward S."/>
            <person name="Yakovlev I."/>
            <person name="Garbelotto M."/>
            <person name="Martin F."/>
            <person name="Grigoriev I.V."/>
            <person name="Stenlid J."/>
        </authorList>
    </citation>
    <scope>NUCLEOTIDE SEQUENCE [LARGE SCALE GENOMIC DNA]</scope>
    <source>
        <strain evidence="1 2">TC 32-1</strain>
    </source>
</reference>
<gene>
    <name evidence="1" type="ORF">HETIRDRAFT_313578</name>
</gene>
<organism evidence="1 2">
    <name type="scientific">Heterobasidion irregulare (strain TC 32-1)</name>
    <dbReference type="NCBI Taxonomy" id="747525"/>
    <lineage>
        <taxon>Eukaryota</taxon>
        <taxon>Fungi</taxon>
        <taxon>Dikarya</taxon>
        <taxon>Basidiomycota</taxon>
        <taxon>Agaricomycotina</taxon>
        <taxon>Agaricomycetes</taxon>
        <taxon>Russulales</taxon>
        <taxon>Bondarzewiaceae</taxon>
        <taxon>Heterobasidion</taxon>
        <taxon>Heterobasidion annosum species complex</taxon>
    </lineage>
</organism>
<dbReference type="RefSeq" id="XP_009543358.1">
    <property type="nucleotide sequence ID" value="XM_009545063.1"/>
</dbReference>